<comment type="similarity">
    <text evidence="9">Belongs to the WRKY group I family.</text>
</comment>
<dbReference type="InterPro" id="IPR044810">
    <property type="entry name" value="WRKY_plant"/>
</dbReference>
<dbReference type="FunFam" id="2.20.25.80:FF:000003">
    <property type="entry name" value="WRKY transcription factor 57"/>
    <property type="match status" value="1"/>
</dbReference>
<dbReference type="Gene3D" id="2.20.25.80">
    <property type="entry name" value="WRKY domain"/>
    <property type="match status" value="2"/>
</dbReference>
<dbReference type="Pfam" id="PF03106">
    <property type="entry name" value="WRKY"/>
    <property type="match status" value="2"/>
</dbReference>
<feature type="region of interest" description="Disordered" evidence="10">
    <location>
        <begin position="181"/>
        <end position="244"/>
    </location>
</feature>
<dbReference type="FunFam" id="2.20.25.80:FF:000006">
    <property type="entry name" value="WRKY transcription factor"/>
    <property type="match status" value="1"/>
</dbReference>
<feature type="compositionally biased region" description="Polar residues" evidence="10">
    <location>
        <begin position="76"/>
        <end position="94"/>
    </location>
</feature>
<keyword evidence="3" id="KW-0677">Repeat</keyword>
<evidence type="ECO:0000256" key="8">
    <source>
        <dbReference type="ARBA" id="ARBA00023242"/>
    </source>
</evidence>
<feature type="compositionally biased region" description="Polar residues" evidence="10">
    <location>
        <begin position="190"/>
        <end position="214"/>
    </location>
</feature>
<keyword evidence="13" id="KW-1185">Reference proteome</keyword>
<feature type="domain" description="WRKY" evidence="11">
    <location>
        <begin position="345"/>
        <end position="409"/>
    </location>
</feature>
<feature type="compositionally biased region" description="Polar residues" evidence="10">
    <location>
        <begin position="282"/>
        <end position="296"/>
    </location>
</feature>
<sequence>MGAVSSKRIESETVYLSGELERSPSTKLPLATSNSSKEAAFPVTPEKIMSDMLHTKSHPNVKQEKDSCIVPEKEPSQFSQTQSSDTVNYTSFSDKASPVTKQKRCEVHQRQTSGVTHDFRESQVERIRPEKNENEKDSVPQFIGVFSKIPKDEPADLHLSQSPDIGVKTSSICDGERTTEKREMVAGNSLPIQSVNGVPASHSNKQMLTQSSQPVKVWEKLQPRMNPDAGDCSSPHDQVTSSSGHYEKFSAVPKEEHQPDNSQPRQSIHDRNHALLSKEKTGTNIEGESVQGSSLSVGMHVPEPGQERYAYPMKFEKMEKLQPRRNLDSVVQESHADVGSTPSKAQDKGLDDGYNWRKYGQKLVKGNKFVRSYYKCTYPNCQAKKQVEKSHDGCTLDINYLGNHHHQKPQQSLQLTTTLQVRTSEMPSVSTSKANVESIIKHVSSDQHMTEPSPQSAVGRSADGLSGAVSCSHKDTKDLNDCPDPKRQKRGTSSADDYVVIRSSSDSRHVVQTLSEVDLVNDGYRWRKYGQKLVKGNPNPRSYYRCSNTGCPVKKHVERASHDQKLVITTYEGKHVHDIPTSRTVSQGIARGGDASMMSPNSESSSKPEDKNPVSLEMVVRVSAN</sequence>
<dbReference type="GO" id="GO:0003677">
    <property type="term" value="F:DNA binding"/>
    <property type="evidence" value="ECO:0007669"/>
    <property type="project" value="UniProtKB-KW"/>
</dbReference>
<feature type="region of interest" description="Disordered" evidence="10">
    <location>
        <begin position="444"/>
        <end position="496"/>
    </location>
</feature>
<dbReference type="InterPro" id="IPR036576">
    <property type="entry name" value="WRKY_dom_sf"/>
</dbReference>
<dbReference type="GO" id="GO:0046872">
    <property type="term" value="F:metal ion binding"/>
    <property type="evidence" value="ECO:0007669"/>
    <property type="project" value="UniProtKB-KW"/>
</dbReference>
<evidence type="ECO:0000256" key="9">
    <source>
        <dbReference type="ARBA" id="ARBA00061157"/>
    </source>
</evidence>
<keyword evidence="8" id="KW-0539">Nucleus</keyword>
<feature type="compositionally biased region" description="Polar residues" evidence="10">
    <location>
        <begin position="235"/>
        <end position="244"/>
    </location>
</feature>
<dbReference type="PANTHER" id="PTHR31221:SF125">
    <property type="entry name" value="WRKY TRANSCRIPTION FACTOR 1"/>
    <property type="match status" value="1"/>
</dbReference>
<feature type="compositionally biased region" description="Basic and acidic residues" evidence="10">
    <location>
        <begin position="117"/>
        <end position="138"/>
    </location>
</feature>
<evidence type="ECO:0000256" key="5">
    <source>
        <dbReference type="ARBA" id="ARBA00023015"/>
    </source>
</evidence>
<dbReference type="Proteomes" id="UP001567538">
    <property type="component" value="Unassembled WGS sequence"/>
</dbReference>
<dbReference type="GO" id="GO:0005634">
    <property type="term" value="C:nucleus"/>
    <property type="evidence" value="ECO:0007669"/>
    <property type="project" value="UniProtKB-SubCell"/>
</dbReference>
<dbReference type="EMBL" id="JBEAFC010000005">
    <property type="protein sequence ID" value="KAL1555405.1"/>
    <property type="molecule type" value="Genomic_DNA"/>
</dbReference>
<proteinExistence type="inferred from homology"/>
<feature type="region of interest" description="Disordered" evidence="10">
    <location>
        <begin position="1"/>
        <end position="41"/>
    </location>
</feature>
<dbReference type="SUPFAM" id="SSF118290">
    <property type="entry name" value="WRKY DNA-binding domain"/>
    <property type="match status" value="2"/>
</dbReference>
<comment type="caution">
    <text evidence="12">The sequence shown here is derived from an EMBL/GenBank/DDBJ whole genome shotgun (WGS) entry which is preliminary data.</text>
</comment>
<keyword evidence="5" id="KW-0805">Transcription regulation</keyword>
<comment type="subcellular location">
    <subcellularLocation>
        <location evidence="1">Nucleus</location>
    </subcellularLocation>
</comment>
<feature type="region of interest" description="Disordered" evidence="10">
    <location>
        <begin position="153"/>
        <end position="172"/>
    </location>
</feature>
<keyword evidence="7" id="KW-0804">Transcription</keyword>
<evidence type="ECO:0000313" key="12">
    <source>
        <dbReference type="EMBL" id="KAL1555405.1"/>
    </source>
</evidence>
<dbReference type="AlphaFoldDB" id="A0ABD1HG25"/>
<keyword evidence="2" id="KW-0479">Metal-binding</keyword>
<protein>
    <submittedName>
        <fullName evidence="12">WRKY transcription factor 1-like</fullName>
    </submittedName>
</protein>
<feature type="region of interest" description="Disordered" evidence="10">
    <location>
        <begin position="55"/>
        <end position="139"/>
    </location>
</feature>
<evidence type="ECO:0000313" key="13">
    <source>
        <dbReference type="Proteomes" id="UP001567538"/>
    </source>
</evidence>
<feature type="region of interest" description="Disordered" evidence="10">
    <location>
        <begin position="583"/>
        <end position="616"/>
    </location>
</feature>
<keyword evidence="6" id="KW-0238">DNA-binding</keyword>
<feature type="compositionally biased region" description="Basic and acidic residues" evidence="10">
    <location>
        <begin position="472"/>
        <end position="486"/>
    </location>
</feature>
<feature type="compositionally biased region" description="Polar residues" evidence="10">
    <location>
        <begin position="25"/>
        <end position="37"/>
    </location>
</feature>
<organism evidence="12 13">
    <name type="scientific">Salvia divinorum</name>
    <name type="common">Maria pastora</name>
    <name type="synonym">Diviner's sage</name>
    <dbReference type="NCBI Taxonomy" id="28513"/>
    <lineage>
        <taxon>Eukaryota</taxon>
        <taxon>Viridiplantae</taxon>
        <taxon>Streptophyta</taxon>
        <taxon>Embryophyta</taxon>
        <taxon>Tracheophyta</taxon>
        <taxon>Spermatophyta</taxon>
        <taxon>Magnoliopsida</taxon>
        <taxon>eudicotyledons</taxon>
        <taxon>Gunneridae</taxon>
        <taxon>Pentapetalae</taxon>
        <taxon>asterids</taxon>
        <taxon>lamiids</taxon>
        <taxon>Lamiales</taxon>
        <taxon>Lamiaceae</taxon>
        <taxon>Nepetoideae</taxon>
        <taxon>Mentheae</taxon>
        <taxon>Salviinae</taxon>
        <taxon>Salvia</taxon>
        <taxon>Salvia subgen. Calosphace</taxon>
    </lineage>
</organism>
<dbReference type="PANTHER" id="PTHR31221">
    <property type="entry name" value="WRKY TRANSCRIPTION FACTOR PROTEIN 1-RELATED"/>
    <property type="match status" value="1"/>
</dbReference>
<dbReference type="PROSITE" id="PS50811">
    <property type="entry name" value="WRKY"/>
    <property type="match status" value="2"/>
</dbReference>
<evidence type="ECO:0000256" key="1">
    <source>
        <dbReference type="ARBA" id="ARBA00004123"/>
    </source>
</evidence>
<evidence type="ECO:0000259" key="11">
    <source>
        <dbReference type="PROSITE" id="PS50811"/>
    </source>
</evidence>
<feature type="compositionally biased region" description="Polar residues" evidence="10">
    <location>
        <begin position="159"/>
        <end position="172"/>
    </location>
</feature>
<feature type="compositionally biased region" description="Low complexity" evidence="10">
    <location>
        <begin position="594"/>
        <end position="605"/>
    </location>
</feature>
<feature type="region of interest" description="Disordered" evidence="10">
    <location>
        <begin position="278"/>
        <end position="304"/>
    </location>
</feature>
<feature type="compositionally biased region" description="Basic and acidic residues" evidence="10">
    <location>
        <begin position="61"/>
        <end position="75"/>
    </location>
</feature>
<evidence type="ECO:0000256" key="4">
    <source>
        <dbReference type="ARBA" id="ARBA00022833"/>
    </source>
</evidence>
<dbReference type="SMART" id="SM00774">
    <property type="entry name" value="WRKY"/>
    <property type="match status" value="2"/>
</dbReference>
<feature type="domain" description="WRKY" evidence="11">
    <location>
        <begin position="515"/>
        <end position="580"/>
    </location>
</feature>
<evidence type="ECO:0000256" key="2">
    <source>
        <dbReference type="ARBA" id="ARBA00022723"/>
    </source>
</evidence>
<accession>A0ABD1HG25</accession>
<evidence type="ECO:0000256" key="10">
    <source>
        <dbReference type="SAM" id="MobiDB-lite"/>
    </source>
</evidence>
<evidence type="ECO:0000256" key="7">
    <source>
        <dbReference type="ARBA" id="ARBA00023163"/>
    </source>
</evidence>
<dbReference type="InterPro" id="IPR003657">
    <property type="entry name" value="WRKY_dom"/>
</dbReference>
<keyword evidence="4" id="KW-0862">Zinc</keyword>
<evidence type="ECO:0000256" key="6">
    <source>
        <dbReference type="ARBA" id="ARBA00023125"/>
    </source>
</evidence>
<gene>
    <name evidence="12" type="ORF">AAHA92_11151</name>
</gene>
<evidence type="ECO:0000256" key="3">
    <source>
        <dbReference type="ARBA" id="ARBA00022737"/>
    </source>
</evidence>
<name>A0ABD1HG25_SALDI</name>
<reference evidence="12 13" key="1">
    <citation type="submission" date="2024-06" db="EMBL/GenBank/DDBJ databases">
        <title>A chromosome level genome sequence of Diviner's sage (Salvia divinorum).</title>
        <authorList>
            <person name="Ford S.A."/>
            <person name="Ro D.-K."/>
            <person name="Ness R.W."/>
            <person name="Phillips M.A."/>
        </authorList>
    </citation>
    <scope>NUCLEOTIDE SEQUENCE [LARGE SCALE GENOMIC DNA]</scope>
    <source>
        <strain evidence="12">SAF-2024a</strain>
        <tissue evidence="12">Leaf</tissue>
    </source>
</reference>
<feature type="region of interest" description="Disordered" evidence="10">
    <location>
        <begin position="322"/>
        <end position="349"/>
    </location>
</feature>